<keyword evidence="4" id="KW-1185">Reference proteome</keyword>
<dbReference type="InterPro" id="IPR002130">
    <property type="entry name" value="Cyclophilin-type_PPIase_dom"/>
</dbReference>
<evidence type="ECO:0000259" key="2">
    <source>
        <dbReference type="PROSITE" id="PS50072"/>
    </source>
</evidence>
<reference evidence="3" key="3">
    <citation type="submission" date="2025-09" db="UniProtKB">
        <authorList>
            <consortium name="Ensembl"/>
        </authorList>
    </citation>
    <scope>IDENTIFICATION</scope>
    <source>
        <strain evidence="3">breed Abyssinian</strain>
    </source>
</reference>
<name>A0ABI7XSS6_FELCA</name>
<proteinExistence type="inferred from homology"/>
<reference evidence="3 4" key="1">
    <citation type="submission" date="2021-02" db="EMBL/GenBank/DDBJ databases">
        <title>Safari Cat Assemblies.</title>
        <authorList>
            <person name="Bredemeyer K.R."/>
            <person name="Murphy W.J."/>
        </authorList>
    </citation>
    <scope>NUCLEOTIDE SEQUENCE [LARGE SCALE GENOMIC DNA]</scope>
</reference>
<evidence type="ECO:0000313" key="4">
    <source>
        <dbReference type="Proteomes" id="UP000823872"/>
    </source>
</evidence>
<evidence type="ECO:0000313" key="3">
    <source>
        <dbReference type="Ensembl" id="ENSFCTP00005025597.1"/>
    </source>
</evidence>
<dbReference type="Pfam" id="PF00160">
    <property type="entry name" value="Pro_isomerase"/>
    <property type="match status" value="1"/>
</dbReference>
<evidence type="ECO:0000256" key="1">
    <source>
        <dbReference type="RuleBase" id="RU363019"/>
    </source>
</evidence>
<comment type="function">
    <text evidence="1">PPIases accelerate the folding of proteins. It catalyzes the cis-trans isomerization of proline imidic peptide bonds in oligopeptides.</text>
</comment>
<dbReference type="InterPro" id="IPR029000">
    <property type="entry name" value="Cyclophilin-like_dom_sf"/>
</dbReference>
<dbReference type="Proteomes" id="UP000823872">
    <property type="component" value="Chromosome B3"/>
</dbReference>
<dbReference type="GeneTree" id="ENSGT00950000183087"/>
<dbReference type="PROSITE" id="PS50072">
    <property type="entry name" value="CSA_PPIASE_2"/>
    <property type="match status" value="1"/>
</dbReference>
<dbReference type="Ensembl" id="ENSFCTT00005036877.1">
    <property type="protein sequence ID" value="ENSFCTP00005025597.1"/>
    <property type="gene ID" value="ENSFCTG00005012993.1"/>
</dbReference>
<dbReference type="PANTHER" id="PTHR11071:SF490">
    <property type="entry name" value="PEPTIDYL-PROLYL CIS-TRANS ISOMERASE A"/>
    <property type="match status" value="1"/>
</dbReference>
<feature type="domain" description="PPIase cyclophilin-type" evidence="2">
    <location>
        <begin position="1"/>
        <end position="81"/>
    </location>
</feature>
<dbReference type="EC" id="5.2.1.8" evidence="1"/>
<organism evidence="3 4">
    <name type="scientific">Felis catus</name>
    <name type="common">Cat</name>
    <name type="synonym">Felis silvestris catus</name>
    <dbReference type="NCBI Taxonomy" id="9685"/>
    <lineage>
        <taxon>Eukaryota</taxon>
        <taxon>Metazoa</taxon>
        <taxon>Chordata</taxon>
        <taxon>Craniata</taxon>
        <taxon>Vertebrata</taxon>
        <taxon>Euteleostomi</taxon>
        <taxon>Mammalia</taxon>
        <taxon>Eutheria</taxon>
        <taxon>Laurasiatheria</taxon>
        <taxon>Carnivora</taxon>
        <taxon>Feliformia</taxon>
        <taxon>Felidae</taxon>
        <taxon>Felinae</taxon>
        <taxon>Felis</taxon>
    </lineage>
</organism>
<keyword evidence="1" id="KW-0697">Rotamase</keyword>
<accession>A0ABI7XSS6</accession>
<reference evidence="3" key="2">
    <citation type="submission" date="2025-08" db="UniProtKB">
        <authorList>
            <consortium name="Ensembl"/>
        </authorList>
    </citation>
    <scope>IDENTIFICATION</scope>
    <source>
        <strain evidence="3">breed Abyssinian</strain>
    </source>
</reference>
<keyword evidence="1" id="KW-0413">Isomerase</keyword>
<comment type="similarity">
    <text evidence="1">Belongs to the cyclophilin-type PPIase family.</text>
</comment>
<dbReference type="PANTHER" id="PTHR11071">
    <property type="entry name" value="PEPTIDYL-PROLYL CIS-TRANS ISOMERASE"/>
    <property type="match status" value="1"/>
</dbReference>
<dbReference type="Gene3D" id="2.40.100.10">
    <property type="entry name" value="Cyclophilin-like"/>
    <property type="match status" value="1"/>
</dbReference>
<sequence>MKKQGSASLTQGPGILSMANVGPNTNGFQLFICAAKMEWLDGKHTVFGKVKEGMNIVEATERFGSRNGKTTKKTTIADRGRI</sequence>
<comment type="catalytic activity">
    <reaction evidence="1">
        <text>[protein]-peptidylproline (omega=180) = [protein]-peptidylproline (omega=0)</text>
        <dbReference type="Rhea" id="RHEA:16237"/>
        <dbReference type="Rhea" id="RHEA-COMP:10747"/>
        <dbReference type="Rhea" id="RHEA-COMP:10748"/>
        <dbReference type="ChEBI" id="CHEBI:83833"/>
        <dbReference type="ChEBI" id="CHEBI:83834"/>
        <dbReference type="EC" id="5.2.1.8"/>
    </reaction>
</comment>
<protein>
    <recommendedName>
        <fullName evidence="1">Peptidyl-prolyl cis-trans isomerase</fullName>
        <shortName evidence="1">PPIase</shortName>
        <ecNumber evidence="1">5.2.1.8</ecNumber>
    </recommendedName>
</protein>
<dbReference type="SUPFAM" id="SSF50891">
    <property type="entry name" value="Cyclophilin-like"/>
    <property type="match status" value="1"/>
</dbReference>
<dbReference type="PRINTS" id="PR00153">
    <property type="entry name" value="CSAPPISMRASE"/>
</dbReference>